<dbReference type="EMBL" id="AWNG01000049">
    <property type="protein sequence ID" value="EST39914.1"/>
    <property type="molecule type" value="Genomic_DNA"/>
</dbReference>
<comment type="caution">
    <text evidence="1">The sequence shown here is derived from an EMBL/GenBank/DDBJ whole genome shotgun (WGS) entry which is preliminary data.</text>
</comment>
<evidence type="ECO:0000313" key="1">
    <source>
        <dbReference type="EMBL" id="EST39914.1"/>
    </source>
</evidence>
<dbReference type="Pfam" id="PF09442">
    <property type="entry name" value="DUF2018"/>
    <property type="match status" value="1"/>
</dbReference>
<sequence>MDAASPFGLSSQKEVSMRDYSELEIFEGNPLDKWNDIIFHASKKLSKKELERLLELLALLETFIEKEDLEEKFESFAKALRIDEELQQKIESRKTDIVIQSMANILSGNE</sequence>
<proteinExistence type="predicted"/>
<reference evidence="1 2" key="1">
    <citation type="journal article" date="2013" name="Genome Announc.">
        <title>Draft Genome Sequence of Strain X47-2AL, a Feline Helicobacter pylori Isolate.</title>
        <authorList>
            <person name="Veyrier F.J."/>
            <person name="Ecobichon C."/>
            <person name="Boneca I.G."/>
        </authorList>
    </citation>
    <scope>NUCLEOTIDE SEQUENCE [LARGE SCALE GENOMIC DNA]</scope>
    <source>
        <strain evidence="1 2">X47-2AL</strain>
    </source>
</reference>
<accession>V6LG60</accession>
<gene>
    <name evidence="1" type="ORF">N871_07615</name>
</gene>
<organism evidence="1 2">
    <name type="scientific">Helicobacter pylori X47-2AL</name>
    <dbReference type="NCBI Taxonomy" id="1386083"/>
    <lineage>
        <taxon>Bacteria</taxon>
        <taxon>Pseudomonadati</taxon>
        <taxon>Campylobacterota</taxon>
        <taxon>Epsilonproteobacteria</taxon>
        <taxon>Campylobacterales</taxon>
        <taxon>Helicobacteraceae</taxon>
        <taxon>Helicobacter</taxon>
    </lineage>
</organism>
<dbReference type="PATRIC" id="fig|1386083.3.peg.1515"/>
<dbReference type="AlphaFoldDB" id="V6LG60"/>
<dbReference type="SUPFAM" id="SSF158752">
    <property type="entry name" value="HP0242-like"/>
    <property type="match status" value="1"/>
</dbReference>
<evidence type="ECO:0000313" key="2">
    <source>
        <dbReference type="Proteomes" id="UP000017937"/>
    </source>
</evidence>
<dbReference type="InterPro" id="IPR023126">
    <property type="entry name" value="HP0242-like_sf"/>
</dbReference>
<evidence type="ECO:0008006" key="3">
    <source>
        <dbReference type="Google" id="ProtNLM"/>
    </source>
</evidence>
<dbReference type="Gene3D" id="1.20.120.1980">
    <property type="entry name" value="Knotted protein, ribbon-helix-helix DNA-binding domain"/>
    <property type="match status" value="1"/>
</dbReference>
<dbReference type="Proteomes" id="UP000017937">
    <property type="component" value="Unassembled WGS sequence"/>
</dbReference>
<dbReference type="InterPro" id="IPR018563">
    <property type="entry name" value="DUF2018"/>
</dbReference>
<protein>
    <recommendedName>
        <fullName evidence="3">DUF2018 domain-containing protein</fullName>
    </recommendedName>
</protein>
<name>V6LG60_HELPX</name>